<gene>
    <name evidence="3" type="ORF">Ljor_0816</name>
</gene>
<dbReference type="PATRIC" id="fig|456.5.peg.868"/>
<reference evidence="3 4" key="1">
    <citation type="submission" date="2015-11" db="EMBL/GenBank/DDBJ databases">
        <title>Genomic analysis of 38 Legionella species identifies large and diverse effector repertoires.</title>
        <authorList>
            <person name="Burstein D."/>
            <person name="Amaro F."/>
            <person name="Zusman T."/>
            <person name="Lifshitz Z."/>
            <person name="Cohen O."/>
            <person name="Gilbert J.A."/>
            <person name="Pupko T."/>
            <person name="Shuman H.A."/>
            <person name="Segal G."/>
        </authorList>
    </citation>
    <scope>NUCLEOTIDE SEQUENCE [LARGE SCALE GENOMIC DNA]</scope>
    <source>
        <strain evidence="3 4">BL-540</strain>
    </source>
</reference>
<dbReference type="OrthoDB" id="335726at2"/>
<dbReference type="STRING" id="456.Ljor_0816"/>
<dbReference type="RefSeq" id="WP_058470358.1">
    <property type="nucleotide sequence ID" value="NZ_CAAAIC010000002.1"/>
</dbReference>
<accession>A0A0W0V8Q0</accession>
<dbReference type="PANTHER" id="PTHR43391:SF94">
    <property type="entry name" value="OXIDOREDUCTASE-RELATED"/>
    <property type="match status" value="1"/>
</dbReference>
<dbReference type="InterPro" id="IPR002347">
    <property type="entry name" value="SDR_fam"/>
</dbReference>
<dbReference type="EMBL" id="LNYJ01000011">
    <property type="protein sequence ID" value="KTD16510.1"/>
    <property type="molecule type" value="Genomic_DNA"/>
</dbReference>
<keyword evidence="4" id="KW-1185">Reference proteome</keyword>
<evidence type="ECO:0000256" key="1">
    <source>
        <dbReference type="ARBA" id="ARBA00006484"/>
    </source>
</evidence>
<dbReference type="Proteomes" id="UP000055035">
    <property type="component" value="Unassembled WGS sequence"/>
</dbReference>
<sequence>MTKRTWLILGASSVIAEEFANLAALAKNDLILVGRNLKQLEIIAANIRLRHGIDSTVLCIDFASDIRNLLDLLGQQSQEFDLFIAHSVMTQNAHLSAHAIDELLHTNVVSTVQIIHSYLQRIQKSFHIVFLSSVAACRGRNKNSLYGGSKAAVEVYLQGLQQTTNKNLHITIAKLGFIDTGQTYGMPGIFYASPPKACAKACWKAMQKGKPQIFHPFFWWPLMKIIKALPFFIYRRLKF</sequence>
<name>A0A0W0V8Q0_9GAMM</name>
<comment type="caution">
    <text evidence="3">The sequence shown here is derived from an EMBL/GenBank/DDBJ whole genome shotgun (WGS) entry which is preliminary data.</text>
</comment>
<dbReference type="Pfam" id="PF00106">
    <property type="entry name" value="adh_short"/>
    <property type="match status" value="1"/>
</dbReference>
<dbReference type="AlphaFoldDB" id="A0A0W0V8Q0"/>
<evidence type="ECO:0000313" key="4">
    <source>
        <dbReference type="Proteomes" id="UP000055035"/>
    </source>
</evidence>
<comment type="similarity">
    <text evidence="1">Belongs to the short-chain dehydrogenases/reductases (SDR) family.</text>
</comment>
<keyword evidence="2" id="KW-0560">Oxidoreductase</keyword>
<proteinExistence type="inferred from homology"/>
<dbReference type="InterPro" id="IPR020904">
    <property type="entry name" value="Sc_DH/Rdtase_CS"/>
</dbReference>
<dbReference type="GO" id="GO:0016491">
    <property type="term" value="F:oxidoreductase activity"/>
    <property type="evidence" value="ECO:0007669"/>
    <property type="project" value="UniProtKB-KW"/>
</dbReference>
<evidence type="ECO:0008006" key="5">
    <source>
        <dbReference type="Google" id="ProtNLM"/>
    </source>
</evidence>
<evidence type="ECO:0000256" key="2">
    <source>
        <dbReference type="ARBA" id="ARBA00023002"/>
    </source>
</evidence>
<organism evidence="3 4">
    <name type="scientific">Legionella jordanis</name>
    <dbReference type="NCBI Taxonomy" id="456"/>
    <lineage>
        <taxon>Bacteria</taxon>
        <taxon>Pseudomonadati</taxon>
        <taxon>Pseudomonadota</taxon>
        <taxon>Gammaproteobacteria</taxon>
        <taxon>Legionellales</taxon>
        <taxon>Legionellaceae</taxon>
        <taxon>Legionella</taxon>
    </lineage>
</organism>
<dbReference type="InterPro" id="IPR036291">
    <property type="entry name" value="NAD(P)-bd_dom_sf"/>
</dbReference>
<dbReference type="PROSITE" id="PS00061">
    <property type="entry name" value="ADH_SHORT"/>
    <property type="match status" value="1"/>
</dbReference>
<dbReference type="SUPFAM" id="SSF51735">
    <property type="entry name" value="NAD(P)-binding Rossmann-fold domains"/>
    <property type="match status" value="1"/>
</dbReference>
<dbReference type="PANTHER" id="PTHR43391">
    <property type="entry name" value="RETINOL DEHYDROGENASE-RELATED"/>
    <property type="match status" value="1"/>
</dbReference>
<dbReference type="Gene3D" id="3.40.50.720">
    <property type="entry name" value="NAD(P)-binding Rossmann-like Domain"/>
    <property type="match status" value="1"/>
</dbReference>
<evidence type="ECO:0000313" key="3">
    <source>
        <dbReference type="EMBL" id="KTD16510.1"/>
    </source>
</evidence>
<protein>
    <recommendedName>
        <fullName evidence="5">Oxidoreductase</fullName>
    </recommendedName>
</protein>